<reference evidence="2 3" key="1">
    <citation type="journal article" date="2019" name="Int. J. Syst. Evol. Microbiol.">
        <title>The Global Catalogue of Microorganisms (GCM) 10K type strain sequencing project: providing services to taxonomists for standard genome sequencing and annotation.</title>
        <authorList>
            <consortium name="The Broad Institute Genomics Platform"/>
            <consortium name="The Broad Institute Genome Sequencing Center for Infectious Disease"/>
            <person name="Wu L."/>
            <person name="Ma J."/>
        </authorList>
    </citation>
    <scope>NUCLEOTIDE SEQUENCE [LARGE SCALE GENOMIC DNA]</scope>
    <source>
        <strain evidence="2 3">CGMCC 1.10387</strain>
    </source>
</reference>
<dbReference type="EMBL" id="JBHUDP010000002">
    <property type="protein sequence ID" value="MFD1685893.1"/>
    <property type="molecule type" value="Genomic_DNA"/>
</dbReference>
<dbReference type="PANTHER" id="PTHR43245">
    <property type="entry name" value="BIFUNCTIONAL POLYMYXIN RESISTANCE PROTEIN ARNA"/>
    <property type="match status" value="1"/>
</dbReference>
<dbReference type="InterPro" id="IPR036291">
    <property type="entry name" value="NAD(P)-bd_dom_sf"/>
</dbReference>
<proteinExistence type="predicted"/>
<feature type="domain" description="NAD(P)-binding" evidence="1">
    <location>
        <begin position="6"/>
        <end position="318"/>
    </location>
</feature>
<dbReference type="SUPFAM" id="SSF51735">
    <property type="entry name" value="NAD(P)-binding Rossmann-fold domains"/>
    <property type="match status" value="1"/>
</dbReference>
<name>A0ABD6DUC9_9EURY</name>
<keyword evidence="3" id="KW-1185">Reference proteome</keyword>
<protein>
    <submittedName>
        <fullName evidence="2">NAD-dependent epimerase/dehydratase family protein</fullName>
    </submittedName>
</protein>
<evidence type="ECO:0000313" key="3">
    <source>
        <dbReference type="Proteomes" id="UP001597092"/>
    </source>
</evidence>
<dbReference type="Pfam" id="PF16363">
    <property type="entry name" value="GDP_Man_Dehyd"/>
    <property type="match status" value="1"/>
</dbReference>
<dbReference type="RefSeq" id="WP_256305975.1">
    <property type="nucleotide sequence ID" value="NZ_JANHAW010000001.1"/>
</dbReference>
<dbReference type="PANTHER" id="PTHR43245:SF13">
    <property type="entry name" value="UDP-D-APIOSE_UDP-D-XYLOSE SYNTHASE 2"/>
    <property type="match status" value="1"/>
</dbReference>
<dbReference type="Proteomes" id="UP001597092">
    <property type="component" value="Unassembled WGS sequence"/>
</dbReference>
<comment type="caution">
    <text evidence="2">The sequence shown here is derived from an EMBL/GenBank/DDBJ whole genome shotgun (WGS) entry which is preliminary data.</text>
</comment>
<dbReference type="InterPro" id="IPR016040">
    <property type="entry name" value="NAD(P)-bd_dom"/>
</dbReference>
<evidence type="ECO:0000259" key="1">
    <source>
        <dbReference type="Pfam" id="PF16363"/>
    </source>
</evidence>
<dbReference type="InterPro" id="IPR050177">
    <property type="entry name" value="Lipid_A_modif_metabolic_enz"/>
</dbReference>
<dbReference type="Gene3D" id="3.40.50.720">
    <property type="entry name" value="NAD(P)-binding Rossmann-like Domain"/>
    <property type="match status" value="1"/>
</dbReference>
<evidence type="ECO:0000313" key="2">
    <source>
        <dbReference type="EMBL" id="MFD1685893.1"/>
    </source>
</evidence>
<gene>
    <name evidence="2" type="ORF">ACFSAS_09750</name>
</gene>
<accession>A0ABD6DUC9</accession>
<sequence>MSDRILVTGAAGFIGQHLVERLAEDGHEITAVDIDQQVPDSYSHHIGDNVDYIRGSIIHKNFVDSVLFPYPNAYERVFHLAAIVGVDRYIDVNDPLYVTNVNITGTRYLLEKIQNTDTHFIYPSTSEVYGKNPEVPWSEGDDRVLGPPETSRWSYSAMKAVCEHMIHMLGETDRSITTTVVRPFNVYGPYQRPKFVIPKFIEMVLNGEPPTVYGDGTQKRCFTYMGDFVEGLIAASERDPGTPRAYNLGGTTETKISDLAEMIIEIADVDMSPEYVNPEDVYDDEYDQPTKRIPDVSRARDILGWEADTSLEEGIRRTYEQAKKERES</sequence>
<dbReference type="AlphaFoldDB" id="A0ABD6DUC9"/>
<organism evidence="2 3">
    <name type="scientific">Halobellus litoreus</name>
    <dbReference type="NCBI Taxonomy" id="755310"/>
    <lineage>
        <taxon>Archaea</taxon>
        <taxon>Methanobacteriati</taxon>
        <taxon>Methanobacteriota</taxon>
        <taxon>Stenosarchaea group</taxon>
        <taxon>Halobacteria</taxon>
        <taxon>Halobacteriales</taxon>
        <taxon>Haloferacaceae</taxon>
        <taxon>Halobellus</taxon>
    </lineage>
</organism>